<feature type="domain" description="Aldehyde oxidase/xanthine dehydrogenase first molybdopterin binding" evidence="2">
    <location>
        <begin position="161"/>
        <end position="281"/>
    </location>
</feature>
<evidence type="ECO:0000313" key="4">
    <source>
        <dbReference type="Proteomes" id="UP000095042"/>
    </source>
</evidence>
<dbReference type="InterPro" id="IPR016208">
    <property type="entry name" value="Ald_Oxase/xanthine_DH-like"/>
</dbReference>
<dbReference type="InterPro" id="IPR008274">
    <property type="entry name" value="AldOxase/xan_DH_MoCoBD1"/>
</dbReference>
<evidence type="ECO:0000259" key="2">
    <source>
        <dbReference type="Pfam" id="PF02738"/>
    </source>
</evidence>
<organism evidence="3 4">
    <name type="scientific">Methyloceanibacter marginalis</name>
    <dbReference type="NCBI Taxonomy" id="1774971"/>
    <lineage>
        <taxon>Bacteria</taxon>
        <taxon>Pseudomonadati</taxon>
        <taxon>Pseudomonadota</taxon>
        <taxon>Alphaproteobacteria</taxon>
        <taxon>Hyphomicrobiales</taxon>
        <taxon>Hyphomicrobiaceae</taxon>
        <taxon>Methyloceanibacter</taxon>
    </lineage>
</organism>
<dbReference type="PANTHER" id="PTHR11908:SF123">
    <property type="entry name" value="ALDEHYDE OXIDOREDUCTASE MOLYBDENUM-BINDING SUBUNIT PAOC"/>
    <property type="match status" value="1"/>
</dbReference>
<dbReference type="SUPFAM" id="SSF56003">
    <property type="entry name" value="Molybdenum cofactor-binding domain"/>
    <property type="match status" value="1"/>
</dbReference>
<name>A0A1E3WDJ6_9HYPH</name>
<protein>
    <recommendedName>
        <fullName evidence="2">Aldehyde oxidase/xanthine dehydrogenase first molybdopterin binding domain-containing protein</fullName>
    </recommendedName>
</protein>
<gene>
    <name evidence="3" type="ORF">AUC71_00500</name>
</gene>
<accession>A0A1E3WDJ6</accession>
<evidence type="ECO:0000256" key="1">
    <source>
        <dbReference type="SAM" id="MobiDB-lite"/>
    </source>
</evidence>
<dbReference type="AlphaFoldDB" id="A0A1E3WDJ6"/>
<dbReference type="GO" id="GO:0005506">
    <property type="term" value="F:iron ion binding"/>
    <property type="evidence" value="ECO:0007669"/>
    <property type="project" value="InterPro"/>
</dbReference>
<sequence length="426" mass="46363">MVCAPFVDYVYDGLDLDQLPKALQPSVVITAADLARDSIGIAEEDYPEGEYLVATGKPPTYLGQAVAILLYDELTAYNGAKEQIVSDGKVIRRGKAVTPPDPVSYEPETSIVHAVTRESGDQHFAQTLHGPVHPSQPGAKNKKAMQLVDKIGERLQSPDLDVFHQTYETPVIDPMFMEPETGLAWFDRKAKTLRLLIGTQSPGYDVTSARALFAPKACPIEIDDVHLYAAYPGGGFGGRDTSILCLYLALAAAYSDTPIRISNDRFQQFQAGIKRHAQRSSLPSASATKISSKRSAIIQFSTAVAAAMSASTSATSPASAEPACTGRLSPMSGRARCIRLRKWRARCAASARFSRRLRLNPWSMRSLSRAGSTLWSFVSSIFCIPGIRSSPRAADSAWPWEHLRQGVGPSAMDKPRRRSEAAIHRG</sequence>
<dbReference type="Proteomes" id="UP000095042">
    <property type="component" value="Unassembled WGS sequence"/>
</dbReference>
<dbReference type="InterPro" id="IPR037165">
    <property type="entry name" value="AldOxase/xan_DH_Mopterin-bd_sf"/>
</dbReference>
<dbReference type="EMBL" id="LPWD01000035">
    <property type="protein sequence ID" value="ODS03893.1"/>
    <property type="molecule type" value="Genomic_DNA"/>
</dbReference>
<reference evidence="3 4" key="1">
    <citation type="journal article" date="2016" name="Environ. Microbiol.">
        <title>New Methyloceanibacter diversity from North Sea sediments includes methanotroph containing solely the soluble methane monooxygenase.</title>
        <authorList>
            <person name="Vekeman B."/>
            <person name="Kerckhof F.M."/>
            <person name="Cremers G."/>
            <person name="de Vos P."/>
            <person name="Vandamme P."/>
            <person name="Boon N."/>
            <person name="Op den Camp H.J."/>
            <person name="Heylen K."/>
        </authorList>
    </citation>
    <scope>NUCLEOTIDE SEQUENCE [LARGE SCALE GENOMIC DNA]</scope>
    <source>
        <strain evidence="3 4">R-67177</strain>
    </source>
</reference>
<proteinExistence type="predicted"/>
<evidence type="ECO:0000313" key="3">
    <source>
        <dbReference type="EMBL" id="ODS03893.1"/>
    </source>
</evidence>
<feature type="region of interest" description="Disordered" evidence="1">
    <location>
        <begin position="406"/>
        <end position="426"/>
    </location>
</feature>
<dbReference type="GO" id="GO:0016491">
    <property type="term" value="F:oxidoreductase activity"/>
    <property type="evidence" value="ECO:0007669"/>
    <property type="project" value="InterPro"/>
</dbReference>
<comment type="caution">
    <text evidence="3">The sequence shown here is derived from an EMBL/GenBank/DDBJ whole genome shotgun (WGS) entry which is preliminary data.</text>
</comment>
<dbReference type="Gene3D" id="3.30.365.10">
    <property type="entry name" value="Aldehyde oxidase/xanthine dehydrogenase, molybdopterin binding domain"/>
    <property type="match status" value="1"/>
</dbReference>
<dbReference type="Pfam" id="PF02738">
    <property type="entry name" value="MoCoBD_1"/>
    <property type="match status" value="1"/>
</dbReference>
<keyword evidence="4" id="KW-1185">Reference proteome</keyword>
<dbReference type="PANTHER" id="PTHR11908">
    <property type="entry name" value="XANTHINE DEHYDROGENASE"/>
    <property type="match status" value="1"/>
</dbReference>